<evidence type="ECO:0000313" key="1">
    <source>
        <dbReference type="EMBL" id="GFO10010.1"/>
    </source>
</evidence>
<keyword evidence="2" id="KW-1185">Reference proteome</keyword>
<reference evidence="1 2" key="1">
    <citation type="journal article" date="2021" name="Elife">
        <title>Chloroplast acquisition without the gene transfer in kleptoplastic sea slugs, Plakobranchus ocellatus.</title>
        <authorList>
            <person name="Maeda T."/>
            <person name="Takahashi S."/>
            <person name="Yoshida T."/>
            <person name="Shimamura S."/>
            <person name="Takaki Y."/>
            <person name="Nagai Y."/>
            <person name="Toyoda A."/>
            <person name="Suzuki Y."/>
            <person name="Arimoto A."/>
            <person name="Ishii H."/>
            <person name="Satoh N."/>
            <person name="Nishiyama T."/>
            <person name="Hasebe M."/>
            <person name="Maruyama T."/>
            <person name="Minagawa J."/>
            <person name="Obokata J."/>
            <person name="Shigenobu S."/>
        </authorList>
    </citation>
    <scope>NUCLEOTIDE SEQUENCE [LARGE SCALE GENOMIC DNA]</scope>
</reference>
<comment type="caution">
    <text evidence="1">The sequence shown here is derived from an EMBL/GenBank/DDBJ whole genome shotgun (WGS) entry which is preliminary data.</text>
</comment>
<proteinExistence type="predicted"/>
<gene>
    <name evidence="1" type="ORF">PoB_003651500</name>
</gene>
<dbReference type="EMBL" id="BLXT01004140">
    <property type="protein sequence ID" value="GFO10010.1"/>
    <property type="molecule type" value="Genomic_DNA"/>
</dbReference>
<accession>A0AAV4ART5</accession>
<name>A0AAV4ART5_9GAST</name>
<dbReference type="Proteomes" id="UP000735302">
    <property type="component" value="Unassembled WGS sequence"/>
</dbReference>
<sequence length="67" mass="7227">MSLDTDVSLGGESLKPRKLEGRQRGNRFCQINPGSWTTSADVMTGKVSLLVGQRVEEAEVESGLFSA</sequence>
<dbReference type="AlphaFoldDB" id="A0AAV4ART5"/>
<evidence type="ECO:0000313" key="2">
    <source>
        <dbReference type="Proteomes" id="UP000735302"/>
    </source>
</evidence>
<organism evidence="1 2">
    <name type="scientific">Plakobranchus ocellatus</name>
    <dbReference type="NCBI Taxonomy" id="259542"/>
    <lineage>
        <taxon>Eukaryota</taxon>
        <taxon>Metazoa</taxon>
        <taxon>Spiralia</taxon>
        <taxon>Lophotrochozoa</taxon>
        <taxon>Mollusca</taxon>
        <taxon>Gastropoda</taxon>
        <taxon>Heterobranchia</taxon>
        <taxon>Euthyneura</taxon>
        <taxon>Panpulmonata</taxon>
        <taxon>Sacoglossa</taxon>
        <taxon>Placobranchoidea</taxon>
        <taxon>Plakobranchidae</taxon>
        <taxon>Plakobranchus</taxon>
    </lineage>
</organism>
<protein>
    <submittedName>
        <fullName evidence="1">Uncharacterized protein</fullName>
    </submittedName>
</protein>